<reference evidence="2 3" key="1">
    <citation type="submission" date="2019-02" db="EMBL/GenBank/DDBJ databases">
        <authorList>
            <consortium name="Pathogen Informatics"/>
        </authorList>
    </citation>
    <scope>NUCLEOTIDE SEQUENCE [LARGE SCALE GENOMIC DNA]</scope>
    <source>
        <strain evidence="2 3">3012STDY6944375</strain>
    </source>
</reference>
<organism evidence="2 3">
    <name type="scientific">Chryseobacterium taihuense</name>
    <dbReference type="NCBI Taxonomy" id="1141221"/>
    <lineage>
        <taxon>Bacteria</taxon>
        <taxon>Pseudomonadati</taxon>
        <taxon>Bacteroidota</taxon>
        <taxon>Flavobacteriia</taxon>
        <taxon>Flavobacteriales</taxon>
        <taxon>Weeksellaceae</taxon>
        <taxon>Chryseobacterium group</taxon>
        <taxon>Chryseobacterium</taxon>
    </lineage>
</organism>
<dbReference type="Proteomes" id="UP000290013">
    <property type="component" value="Chromosome"/>
</dbReference>
<gene>
    <name evidence="2" type="ORF">NCTC12078_02544</name>
</gene>
<feature type="region of interest" description="Disordered" evidence="1">
    <location>
        <begin position="29"/>
        <end position="119"/>
    </location>
</feature>
<evidence type="ECO:0000256" key="1">
    <source>
        <dbReference type="SAM" id="MobiDB-lite"/>
    </source>
</evidence>
<evidence type="ECO:0000313" key="2">
    <source>
        <dbReference type="EMBL" id="VFB04518.1"/>
    </source>
</evidence>
<evidence type="ECO:0000313" key="3">
    <source>
        <dbReference type="Proteomes" id="UP000290013"/>
    </source>
</evidence>
<dbReference type="RefSeq" id="WP_130914739.1">
    <property type="nucleotide sequence ID" value="NZ_LR215974.1"/>
</dbReference>
<sequence>MESGSTEQDNSIFREFPAAIPQKITILNADHSNNDKKKVGNAEVGDIVQTPDSHGANFNKRRDGTYENRKTGEIWDKSHTQHSGGEEWKLGIGKNAPTKNNKVTVSREDRKVLKINKSK</sequence>
<dbReference type="AlphaFoldDB" id="A0A4U8WNI5"/>
<accession>A0A4U8WNI5</accession>
<protein>
    <submittedName>
        <fullName evidence="2">Uncharacterized protein</fullName>
    </submittedName>
</protein>
<dbReference type="KEGG" id="ctai:NCTC12078_02544"/>
<dbReference type="EMBL" id="LR215974">
    <property type="protein sequence ID" value="VFB04518.1"/>
    <property type="molecule type" value="Genomic_DNA"/>
</dbReference>
<proteinExistence type="predicted"/>
<name>A0A4U8WNI5_9FLAO</name>
<feature type="compositionally biased region" description="Basic and acidic residues" evidence="1">
    <location>
        <begin position="60"/>
        <end position="89"/>
    </location>
</feature>